<reference evidence="1 2" key="1">
    <citation type="journal article" date="2023" name="Antonie Van Leeuwenhoek">
        <title>Mesoterricola silvestris gen. nov., sp. nov., Mesoterricola sediminis sp. nov., Geothrix oryzae sp. nov., Geothrix edaphica sp. nov., Geothrix rubra sp. nov., and Geothrix limicola sp. nov., six novel members of Acidobacteriota isolated from soils.</title>
        <authorList>
            <person name="Itoh H."/>
            <person name="Sugisawa Y."/>
            <person name="Mise K."/>
            <person name="Xu Z."/>
            <person name="Kuniyasu M."/>
            <person name="Ushijima N."/>
            <person name="Kawano K."/>
            <person name="Kobayashi E."/>
            <person name="Shiratori Y."/>
            <person name="Masuda Y."/>
            <person name="Senoo K."/>
        </authorList>
    </citation>
    <scope>NUCLEOTIDE SEQUENCE [LARGE SCALE GENOMIC DNA]</scope>
    <source>
        <strain evidence="1 2">Red804</strain>
    </source>
</reference>
<dbReference type="Proteomes" id="UP001165069">
    <property type="component" value="Unassembled WGS sequence"/>
</dbReference>
<dbReference type="Gene3D" id="1.20.120.450">
    <property type="entry name" value="dinb family like domain"/>
    <property type="match status" value="1"/>
</dbReference>
<sequence>MNGRIYLADAQKRFQESRTQCERALAQVPAELWNVRLDPESNSLNTLLLHLSGNLLSRWRGFLTSDGEKPDRDRDSEFEDPEGLTQQALMDRWTRGWTCLFETLSSLSDEDLDRIVTIRSQPLTVVEAINRQLAHYAYHAGQVVFLAKHLTGHLAGGLWQTLSVARHGSAAFNAEMAKKHGI</sequence>
<gene>
    <name evidence="1" type="ORF">GETHLI_06960</name>
</gene>
<dbReference type="RefSeq" id="WP_285570398.1">
    <property type="nucleotide sequence ID" value="NZ_BSDE01000001.1"/>
</dbReference>
<dbReference type="InterPro" id="IPR011466">
    <property type="entry name" value="DUF1572"/>
</dbReference>
<dbReference type="EMBL" id="BSDE01000001">
    <property type="protein sequence ID" value="GLH72194.1"/>
    <property type="molecule type" value="Genomic_DNA"/>
</dbReference>
<protein>
    <recommendedName>
        <fullName evidence="3">DUF1572 domain-containing protein</fullName>
    </recommendedName>
</protein>
<organism evidence="1 2">
    <name type="scientific">Geothrix limicola</name>
    <dbReference type="NCBI Taxonomy" id="2927978"/>
    <lineage>
        <taxon>Bacteria</taxon>
        <taxon>Pseudomonadati</taxon>
        <taxon>Acidobacteriota</taxon>
        <taxon>Holophagae</taxon>
        <taxon>Holophagales</taxon>
        <taxon>Holophagaceae</taxon>
        <taxon>Geothrix</taxon>
    </lineage>
</organism>
<accession>A0ABQ5QDS7</accession>
<dbReference type="Pfam" id="PF07609">
    <property type="entry name" value="DUF1572"/>
    <property type="match status" value="1"/>
</dbReference>
<dbReference type="SUPFAM" id="SSF109854">
    <property type="entry name" value="DinB/YfiT-like putative metalloenzymes"/>
    <property type="match status" value="1"/>
</dbReference>
<proteinExistence type="predicted"/>
<evidence type="ECO:0000313" key="1">
    <source>
        <dbReference type="EMBL" id="GLH72194.1"/>
    </source>
</evidence>
<keyword evidence="2" id="KW-1185">Reference proteome</keyword>
<dbReference type="InterPro" id="IPR034660">
    <property type="entry name" value="DinB/YfiT-like"/>
</dbReference>
<comment type="caution">
    <text evidence="1">The sequence shown here is derived from an EMBL/GenBank/DDBJ whole genome shotgun (WGS) entry which is preliminary data.</text>
</comment>
<name>A0ABQ5QDS7_9BACT</name>
<evidence type="ECO:0008006" key="3">
    <source>
        <dbReference type="Google" id="ProtNLM"/>
    </source>
</evidence>
<evidence type="ECO:0000313" key="2">
    <source>
        <dbReference type="Proteomes" id="UP001165069"/>
    </source>
</evidence>